<keyword evidence="5" id="KW-0547">Nucleotide-binding</keyword>
<evidence type="ECO:0000313" key="14">
    <source>
        <dbReference type="Proteomes" id="UP000612282"/>
    </source>
</evidence>
<proteinExistence type="predicted"/>
<evidence type="ECO:0000256" key="2">
    <source>
        <dbReference type="ARBA" id="ARBA00012438"/>
    </source>
</evidence>
<feature type="region of interest" description="Disordered" evidence="9">
    <location>
        <begin position="177"/>
        <end position="196"/>
    </location>
</feature>
<evidence type="ECO:0000256" key="3">
    <source>
        <dbReference type="ARBA" id="ARBA00022553"/>
    </source>
</evidence>
<accession>A0ABQ3X292</accession>
<dbReference type="EMBL" id="BOMG01000023">
    <property type="protein sequence ID" value="GID52642.1"/>
    <property type="molecule type" value="Genomic_DNA"/>
</dbReference>
<dbReference type="GO" id="GO:0016301">
    <property type="term" value="F:kinase activity"/>
    <property type="evidence" value="ECO:0007669"/>
    <property type="project" value="UniProtKB-KW"/>
</dbReference>
<feature type="region of interest" description="Disordered" evidence="9">
    <location>
        <begin position="381"/>
        <end position="426"/>
    </location>
</feature>
<evidence type="ECO:0000259" key="12">
    <source>
        <dbReference type="Pfam" id="PF07730"/>
    </source>
</evidence>
<dbReference type="CDD" id="cd16917">
    <property type="entry name" value="HATPase_UhpB-NarQ-NarX-like"/>
    <property type="match status" value="1"/>
</dbReference>
<feature type="region of interest" description="Disordered" evidence="9">
    <location>
        <begin position="341"/>
        <end position="365"/>
    </location>
</feature>
<evidence type="ECO:0000256" key="1">
    <source>
        <dbReference type="ARBA" id="ARBA00000085"/>
    </source>
</evidence>
<keyword evidence="6 13" id="KW-0418">Kinase</keyword>
<gene>
    <name evidence="13" type="ORF">Aco03nite_010460</name>
</gene>
<evidence type="ECO:0000256" key="6">
    <source>
        <dbReference type="ARBA" id="ARBA00022777"/>
    </source>
</evidence>
<dbReference type="InterPro" id="IPR003594">
    <property type="entry name" value="HATPase_dom"/>
</dbReference>
<keyword evidence="8" id="KW-0902">Two-component regulatory system</keyword>
<keyword evidence="4" id="KW-0808">Transferase</keyword>
<keyword evidence="3" id="KW-0597">Phosphoprotein</keyword>
<dbReference type="Proteomes" id="UP000612282">
    <property type="component" value="Unassembled WGS sequence"/>
</dbReference>
<keyword evidence="10" id="KW-1133">Transmembrane helix</keyword>
<evidence type="ECO:0000259" key="11">
    <source>
        <dbReference type="Pfam" id="PF02518"/>
    </source>
</evidence>
<dbReference type="SUPFAM" id="SSF55874">
    <property type="entry name" value="ATPase domain of HSP90 chaperone/DNA topoisomerase II/histidine kinase"/>
    <property type="match status" value="1"/>
</dbReference>
<evidence type="ECO:0000256" key="9">
    <source>
        <dbReference type="SAM" id="MobiDB-lite"/>
    </source>
</evidence>
<name>A0ABQ3X292_9ACTN</name>
<dbReference type="PANTHER" id="PTHR24421:SF10">
    <property type="entry name" value="NITRATE_NITRITE SENSOR PROTEIN NARQ"/>
    <property type="match status" value="1"/>
</dbReference>
<dbReference type="Pfam" id="PF02518">
    <property type="entry name" value="HATPase_c"/>
    <property type="match status" value="1"/>
</dbReference>
<evidence type="ECO:0000256" key="8">
    <source>
        <dbReference type="ARBA" id="ARBA00023012"/>
    </source>
</evidence>
<dbReference type="InterPro" id="IPR050482">
    <property type="entry name" value="Sensor_HK_TwoCompSys"/>
</dbReference>
<protein>
    <recommendedName>
        <fullName evidence="2">histidine kinase</fullName>
        <ecNumber evidence="2">2.7.13.3</ecNumber>
    </recommendedName>
</protein>
<keyword evidence="10" id="KW-0472">Membrane</keyword>
<feature type="compositionally biased region" description="Gly residues" evidence="9">
    <location>
        <begin position="403"/>
        <end position="415"/>
    </location>
</feature>
<sequence>MSGPPWARRKRRHSDWPPGAAIVATIFHLAGTRQLAERGGAHLALTPAAVALLLIGPLALLWRRRFPVPVFVVSATASLVVAIYSSPHWMYAVAPGMALFHLARLGRRTTAAIAAAVTWTVWASTTVLLAGPLGLDPSISPGPRELMLGAAAMAGTVLLGTVSKARGEHLAALTRAREEQRRAQAEQKRRQESEERLRMAQELHDVLGHHLSLINVQAGVGLHLMDNRPEQAREALTAIKTASAEALREVRSVLAVLRTEGEPAPREPSPGLDRLPALTTDAGFPVTTHIEGDPRPLPPEVDRAAYRIAQEALTNVRRHAAPSPSVRVELTYAPATLTLRITDTPLPGSPARAAGRSPGSGNGITGMRARAESLGGHVAAGPLPSGGFQVTATLPAPRTGTGDPDGGGADGGGAEGKVRSGMAEER</sequence>
<feature type="compositionally biased region" description="Basic and acidic residues" evidence="9">
    <location>
        <begin position="416"/>
        <end position="426"/>
    </location>
</feature>
<evidence type="ECO:0000256" key="5">
    <source>
        <dbReference type="ARBA" id="ARBA00022741"/>
    </source>
</evidence>
<dbReference type="Gene3D" id="1.20.5.1930">
    <property type="match status" value="1"/>
</dbReference>
<feature type="transmembrane region" description="Helical" evidence="10">
    <location>
        <begin position="146"/>
        <end position="165"/>
    </location>
</feature>
<evidence type="ECO:0000256" key="7">
    <source>
        <dbReference type="ARBA" id="ARBA00022840"/>
    </source>
</evidence>
<feature type="domain" description="Histidine kinase/HSP90-like ATPase" evidence="11">
    <location>
        <begin position="303"/>
        <end position="397"/>
    </location>
</feature>
<feature type="domain" description="Signal transduction histidine kinase subgroup 3 dimerisation and phosphoacceptor" evidence="12">
    <location>
        <begin position="195"/>
        <end position="260"/>
    </location>
</feature>
<comment type="caution">
    <text evidence="13">The sequence shown here is derived from an EMBL/GenBank/DDBJ whole genome shotgun (WGS) entry which is preliminary data.</text>
</comment>
<dbReference type="Pfam" id="PF07730">
    <property type="entry name" value="HisKA_3"/>
    <property type="match status" value="1"/>
</dbReference>
<organism evidence="13 14">
    <name type="scientific">Actinoplanes couchii</name>
    <dbReference type="NCBI Taxonomy" id="403638"/>
    <lineage>
        <taxon>Bacteria</taxon>
        <taxon>Bacillati</taxon>
        <taxon>Actinomycetota</taxon>
        <taxon>Actinomycetes</taxon>
        <taxon>Micromonosporales</taxon>
        <taxon>Micromonosporaceae</taxon>
        <taxon>Actinoplanes</taxon>
    </lineage>
</organism>
<dbReference type="EC" id="2.7.13.3" evidence="2"/>
<dbReference type="InterPro" id="IPR036890">
    <property type="entry name" value="HATPase_C_sf"/>
</dbReference>
<dbReference type="PANTHER" id="PTHR24421">
    <property type="entry name" value="NITRATE/NITRITE SENSOR PROTEIN NARX-RELATED"/>
    <property type="match status" value="1"/>
</dbReference>
<comment type="catalytic activity">
    <reaction evidence="1">
        <text>ATP + protein L-histidine = ADP + protein N-phospho-L-histidine.</text>
        <dbReference type="EC" id="2.7.13.3"/>
    </reaction>
</comment>
<evidence type="ECO:0000256" key="10">
    <source>
        <dbReference type="SAM" id="Phobius"/>
    </source>
</evidence>
<feature type="transmembrane region" description="Helical" evidence="10">
    <location>
        <begin position="112"/>
        <end position="134"/>
    </location>
</feature>
<feature type="transmembrane region" description="Helical" evidence="10">
    <location>
        <begin position="68"/>
        <end position="91"/>
    </location>
</feature>
<keyword evidence="10" id="KW-0812">Transmembrane</keyword>
<keyword evidence="7" id="KW-0067">ATP-binding</keyword>
<dbReference type="InterPro" id="IPR011712">
    <property type="entry name" value="Sig_transdc_His_kin_sub3_dim/P"/>
</dbReference>
<keyword evidence="14" id="KW-1185">Reference proteome</keyword>
<evidence type="ECO:0000313" key="13">
    <source>
        <dbReference type="EMBL" id="GID52642.1"/>
    </source>
</evidence>
<feature type="transmembrane region" description="Helical" evidence="10">
    <location>
        <begin position="43"/>
        <end position="62"/>
    </location>
</feature>
<evidence type="ECO:0000256" key="4">
    <source>
        <dbReference type="ARBA" id="ARBA00022679"/>
    </source>
</evidence>
<dbReference type="Gene3D" id="3.30.565.10">
    <property type="entry name" value="Histidine kinase-like ATPase, C-terminal domain"/>
    <property type="match status" value="1"/>
</dbReference>
<reference evidence="13 14" key="1">
    <citation type="submission" date="2021-01" db="EMBL/GenBank/DDBJ databases">
        <title>Whole genome shotgun sequence of Actinoplanes couchii NBRC 106145.</title>
        <authorList>
            <person name="Komaki H."/>
            <person name="Tamura T."/>
        </authorList>
    </citation>
    <scope>NUCLEOTIDE SEQUENCE [LARGE SCALE GENOMIC DNA]</scope>
    <source>
        <strain evidence="13 14">NBRC 106145</strain>
    </source>
</reference>